<reference evidence="2 3" key="1">
    <citation type="submission" date="2015-12" db="EMBL/GenBank/DDBJ databases">
        <authorList>
            <person name="Shamseldin A."/>
            <person name="Moawad H."/>
            <person name="Abd El-Rahim W.M."/>
            <person name="Sadowsky M.J."/>
        </authorList>
    </citation>
    <scope>NUCLEOTIDE SEQUENCE [LARGE SCALE GENOMIC DNA]</scope>
    <source>
        <strain evidence="2 3">SJ5A-1</strain>
    </source>
</reference>
<dbReference type="AlphaFoldDB" id="A0A0W7WLN2"/>
<comment type="caution">
    <text evidence="2">The sequence shown here is derived from an EMBL/GenBank/DDBJ whole genome shotgun (WGS) entry which is preliminary data.</text>
</comment>
<dbReference type="InterPro" id="IPR045632">
    <property type="entry name" value="DUF6314"/>
</dbReference>
<dbReference type="Proteomes" id="UP000054396">
    <property type="component" value="Unassembled WGS sequence"/>
</dbReference>
<evidence type="ECO:0000259" key="1">
    <source>
        <dbReference type="Pfam" id="PF19834"/>
    </source>
</evidence>
<evidence type="ECO:0000313" key="2">
    <source>
        <dbReference type="EMBL" id="KUF11504.1"/>
    </source>
</evidence>
<gene>
    <name evidence="2" type="ORF">AVJ23_07000</name>
</gene>
<dbReference type="Pfam" id="PF19834">
    <property type="entry name" value="DUF6314"/>
    <property type="match status" value="1"/>
</dbReference>
<organism evidence="2 3">
    <name type="scientific">Pseudoponticoccus marisrubri</name>
    <dbReference type="NCBI Taxonomy" id="1685382"/>
    <lineage>
        <taxon>Bacteria</taxon>
        <taxon>Pseudomonadati</taxon>
        <taxon>Pseudomonadota</taxon>
        <taxon>Alphaproteobacteria</taxon>
        <taxon>Rhodobacterales</taxon>
        <taxon>Roseobacteraceae</taxon>
        <taxon>Pseudoponticoccus</taxon>
    </lineage>
</organism>
<accession>A0A0W7WLN2</accession>
<dbReference type="RefSeq" id="WP_058861449.1">
    <property type="nucleotide sequence ID" value="NZ_LPXO01000003.1"/>
</dbReference>
<name>A0A0W7WLN2_9RHOB</name>
<dbReference type="EMBL" id="LPXO01000003">
    <property type="protein sequence ID" value="KUF11504.1"/>
    <property type="molecule type" value="Genomic_DNA"/>
</dbReference>
<keyword evidence="3" id="KW-1185">Reference proteome</keyword>
<sequence>MSGARLDLAPRELADFLGQWALSREIRHDDGSAARFDGLAEWRPEGDGALYVEQGTLEMPGQGRFAAERRYRWAADLAVFFEDGRYFHQVPARGGTDTHWCDPDRYEVSYDFADWPRWQARWRVRGPRKGYVMVSSYRPAALSG</sequence>
<proteinExistence type="predicted"/>
<dbReference type="OrthoDB" id="7351979at2"/>
<dbReference type="STRING" id="1685382.AVJ23_07000"/>
<protein>
    <submittedName>
        <fullName evidence="2">Trigger factor</fullName>
    </submittedName>
</protein>
<evidence type="ECO:0000313" key="3">
    <source>
        <dbReference type="Proteomes" id="UP000054396"/>
    </source>
</evidence>
<feature type="domain" description="DUF6314" evidence="1">
    <location>
        <begin position="16"/>
        <end position="138"/>
    </location>
</feature>